<organism>
    <name type="scientific">Branchiostoma floridae</name>
    <name type="common">Florida lancelet</name>
    <name type="synonym">Amphioxus</name>
    <dbReference type="NCBI Taxonomy" id="7739"/>
    <lineage>
        <taxon>Eukaryota</taxon>
        <taxon>Metazoa</taxon>
        <taxon>Chordata</taxon>
        <taxon>Cephalochordata</taxon>
        <taxon>Leptocardii</taxon>
        <taxon>Amphioxiformes</taxon>
        <taxon>Branchiostomatidae</taxon>
        <taxon>Branchiostoma</taxon>
    </lineage>
</organism>
<name>C3ZJH7_BRAFL</name>
<evidence type="ECO:0000313" key="1">
    <source>
        <dbReference type="EMBL" id="EEN47319.1"/>
    </source>
</evidence>
<dbReference type="AlphaFoldDB" id="C3ZJH7"/>
<proteinExistence type="predicted"/>
<gene>
    <name evidence="1" type="ORF">BRAFLDRAFT_76758</name>
</gene>
<dbReference type="InParanoid" id="C3ZJH7"/>
<reference evidence="1" key="1">
    <citation type="journal article" date="2008" name="Nature">
        <title>The amphioxus genome and the evolution of the chordate karyotype.</title>
        <authorList>
            <consortium name="US DOE Joint Genome Institute (JGI-PGF)"/>
            <person name="Putnam N.H."/>
            <person name="Butts T."/>
            <person name="Ferrier D.E.K."/>
            <person name="Furlong R.F."/>
            <person name="Hellsten U."/>
            <person name="Kawashima T."/>
            <person name="Robinson-Rechavi M."/>
            <person name="Shoguchi E."/>
            <person name="Terry A."/>
            <person name="Yu J.-K."/>
            <person name="Benito-Gutierrez E.L."/>
            <person name="Dubchak I."/>
            <person name="Garcia-Fernandez J."/>
            <person name="Gibson-Brown J.J."/>
            <person name="Grigoriev I.V."/>
            <person name="Horton A.C."/>
            <person name="de Jong P.J."/>
            <person name="Jurka J."/>
            <person name="Kapitonov V.V."/>
            <person name="Kohara Y."/>
            <person name="Kuroki Y."/>
            <person name="Lindquist E."/>
            <person name="Lucas S."/>
            <person name="Osoegawa K."/>
            <person name="Pennacchio L.A."/>
            <person name="Salamov A.A."/>
            <person name="Satou Y."/>
            <person name="Sauka-Spengler T."/>
            <person name="Schmutz J."/>
            <person name="Shin-I T."/>
            <person name="Toyoda A."/>
            <person name="Bronner-Fraser M."/>
            <person name="Fujiyama A."/>
            <person name="Holland L.Z."/>
            <person name="Holland P.W.H."/>
            <person name="Satoh N."/>
            <person name="Rokhsar D.S."/>
        </authorList>
    </citation>
    <scope>NUCLEOTIDE SEQUENCE [LARGE SCALE GENOMIC DNA]</scope>
    <source>
        <strain evidence="1">S238N-H82</strain>
        <tissue evidence="1">Testes</tissue>
    </source>
</reference>
<accession>C3ZJH7</accession>
<dbReference type="EMBL" id="GG666632">
    <property type="protein sequence ID" value="EEN47319.1"/>
    <property type="molecule type" value="Genomic_DNA"/>
</dbReference>
<protein>
    <submittedName>
        <fullName evidence="1">Uncharacterized protein</fullName>
    </submittedName>
</protein>
<sequence length="291" mass="33012">MKDIEDESNSNTRRNILPKPNNFKRVLLRDNISENKLLDLRLANIGKEQTKTGAMLENQRISFLKRQESKMFGDKPGSYEFPDLESKPKFMYGTRVPSGKQATSVDRAKSKLPEIGRTFTKSPREISPRQPVLIEKRVTLNGPLVQAQRLNLEGPCGKNEKGQLQNRKAVEDPRFALEGVRLGLALSEVPNQLVTDSRRRRSAMSGDCPGPWAGCEAAFPAPVRCCGPGFLWQVQRPRQMQMTRTTMMMMMRERHQPTSTNMWMSMALQEQRKTWTLCCCGAPTTDRHGSS</sequence>